<accession>A0ABY7W2X1</accession>
<gene>
    <name evidence="3" type="ORF">PQO03_12325</name>
</gene>
<comment type="similarity">
    <text evidence="1 2">Belongs to the phD/YefM antitoxin family.</text>
</comment>
<keyword evidence="4" id="KW-1185">Reference proteome</keyword>
<evidence type="ECO:0000313" key="3">
    <source>
        <dbReference type="EMBL" id="WDE98623.1"/>
    </source>
</evidence>
<dbReference type="Pfam" id="PF02604">
    <property type="entry name" value="PhdYeFM_antitox"/>
    <property type="match status" value="1"/>
</dbReference>
<proteinExistence type="inferred from homology"/>
<dbReference type="SUPFAM" id="SSF143120">
    <property type="entry name" value="YefM-like"/>
    <property type="match status" value="1"/>
</dbReference>
<dbReference type="InterPro" id="IPR036165">
    <property type="entry name" value="YefM-like_sf"/>
</dbReference>
<dbReference type="RefSeq" id="WP_274153494.1">
    <property type="nucleotide sequence ID" value="NZ_CP117812.1"/>
</dbReference>
<sequence>MEITTREARAHFSTYLDNAEQGESITIARRGHAKVALVKEEELEKLKNYQATLKAKLFDLFMTKSPNEINEMHDVLCVLMDADEITNPDVVASIEDAENGNTEAWVMP</sequence>
<dbReference type="InterPro" id="IPR006442">
    <property type="entry name" value="Antitoxin_Phd/YefM"/>
</dbReference>
<name>A0ABY7W2X1_9BACT</name>
<dbReference type="Proteomes" id="UP001214250">
    <property type="component" value="Chromosome 2"/>
</dbReference>
<dbReference type="NCBIfam" id="TIGR01552">
    <property type="entry name" value="phd_fam"/>
    <property type="match status" value="1"/>
</dbReference>
<dbReference type="EMBL" id="CP117812">
    <property type="protein sequence ID" value="WDE98623.1"/>
    <property type="molecule type" value="Genomic_DNA"/>
</dbReference>
<evidence type="ECO:0000256" key="2">
    <source>
        <dbReference type="RuleBase" id="RU362080"/>
    </source>
</evidence>
<reference evidence="3 4" key="1">
    <citation type="submission" date="2023-02" db="EMBL/GenBank/DDBJ databases">
        <title>Genome sequence of Lentisphaera profundi SAORIC-696.</title>
        <authorList>
            <person name="Kim e."/>
            <person name="Cho J.-C."/>
            <person name="Choi A."/>
            <person name="Kang I."/>
        </authorList>
    </citation>
    <scope>NUCLEOTIDE SEQUENCE [LARGE SCALE GENOMIC DNA]</scope>
    <source>
        <strain evidence="3 4">SAORIC-696</strain>
    </source>
</reference>
<comment type="function">
    <text evidence="2">Antitoxin component of a type II toxin-antitoxin (TA) system.</text>
</comment>
<dbReference type="Gene3D" id="3.40.1620.10">
    <property type="entry name" value="YefM-like domain"/>
    <property type="match status" value="1"/>
</dbReference>
<evidence type="ECO:0000256" key="1">
    <source>
        <dbReference type="ARBA" id="ARBA00009981"/>
    </source>
</evidence>
<evidence type="ECO:0000313" key="4">
    <source>
        <dbReference type="Proteomes" id="UP001214250"/>
    </source>
</evidence>
<protein>
    <recommendedName>
        <fullName evidence="2">Antitoxin</fullName>
    </recommendedName>
</protein>
<organism evidence="3 4">
    <name type="scientific">Lentisphaera profundi</name>
    <dbReference type="NCBI Taxonomy" id="1658616"/>
    <lineage>
        <taxon>Bacteria</taxon>
        <taxon>Pseudomonadati</taxon>
        <taxon>Lentisphaerota</taxon>
        <taxon>Lentisphaeria</taxon>
        <taxon>Lentisphaerales</taxon>
        <taxon>Lentisphaeraceae</taxon>
        <taxon>Lentisphaera</taxon>
    </lineage>
</organism>